<reference evidence="3 4" key="1">
    <citation type="submission" date="2016-11" db="EMBL/GenBank/DDBJ databases">
        <authorList>
            <person name="Jaros S."/>
            <person name="Januszkiewicz K."/>
            <person name="Wedrychowicz H."/>
        </authorList>
    </citation>
    <scope>NUCLEOTIDE SEQUENCE [LARGE SCALE GENOMIC DNA]</scope>
    <source>
        <strain evidence="3 4">CGMCC 1.10681</strain>
    </source>
</reference>
<dbReference type="PANTHER" id="PTHR43489:SF7">
    <property type="entry name" value="3-DEHYDRO-D-GULOSIDE 4-EPIMERASE-RELATED"/>
    <property type="match status" value="1"/>
</dbReference>
<dbReference type="EMBL" id="FRCZ01000001">
    <property type="protein sequence ID" value="SHM56576.1"/>
    <property type="molecule type" value="Genomic_DNA"/>
</dbReference>
<dbReference type="InterPro" id="IPR050417">
    <property type="entry name" value="Sugar_Epim/Isomerase"/>
</dbReference>
<dbReference type="InterPro" id="IPR013022">
    <property type="entry name" value="Xyl_isomerase-like_TIM-brl"/>
</dbReference>
<sequence>MVIIKLGVCGSIEDAVVVKEAGYDFLECSVVSLVPEDDQKFDAIFEKYKQSPIPVEACNMLLPGHLHVTGPNVDFRQLEMYIKKALKRVHAIGADTIVFGSGGARSYPNGFSKGDAEVQIIRFLQMVANIAEPLGITIVIEPLNKKESNIITSVPEAVALAEKLNHPSIKVLADLYHMMEEEEPIENIESAGRYLQHIHVADIGRLAPGTGNYPYDVLKEHIVKAGYDKRISIECEWEDFPGDVKLAKIYLERIFT</sequence>
<dbReference type="RefSeq" id="WP_244535105.1">
    <property type="nucleotide sequence ID" value="NZ_FRCZ01000001.1"/>
</dbReference>
<dbReference type="GO" id="GO:0016853">
    <property type="term" value="F:isomerase activity"/>
    <property type="evidence" value="ECO:0007669"/>
    <property type="project" value="UniProtKB-KW"/>
</dbReference>
<dbReference type="PANTHER" id="PTHR43489">
    <property type="entry name" value="ISOMERASE"/>
    <property type="match status" value="1"/>
</dbReference>
<dbReference type="SUPFAM" id="SSF51658">
    <property type="entry name" value="Xylose isomerase-like"/>
    <property type="match status" value="1"/>
</dbReference>
<dbReference type="Proteomes" id="UP000184184">
    <property type="component" value="Unassembled WGS sequence"/>
</dbReference>
<name>A0A1M7JU77_9BACI</name>
<dbReference type="Pfam" id="PF01261">
    <property type="entry name" value="AP_endonuc_2"/>
    <property type="match status" value="1"/>
</dbReference>
<evidence type="ECO:0000256" key="1">
    <source>
        <dbReference type="ARBA" id="ARBA00023235"/>
    </source>
</evidence>
<gene>
    <name evidence="3" type="ORF">SAMN05216179_0474</name>
</gene>
<keyword evidence="4" id="KW-1185">Reference proteome</keyword>
<feature type="domain" description="Xylose isomerase-like TIM barrel" evidence="2">
    <location>
        <begin position="18"/>
        <end position="241"/>
    </location>
</feature>
<protein>
    <submittedName>
        <fullName evidence="3">Sugar phosphate isomerase/epimerase</fullName>
    </submittedName>
</protein>
<organism evidence="3 4">
    <name type="scientific">Gracilibacillus kekensis</name>
    <dbReference type="NCBI Taxonomy" id="1027249"/>
    <lineage>
        <taxon>Bacteria</taxon>
        <taxon>Bacillati</taxon>
        <taxon>Bacillota</taxon>
        <taxon>Bacilli</taxon>
        <taxon>Bacillales</taxon>
        <taxon>Bacillaceae</taxon>
        <taxon>Gracilibacillus</taxon>
    </lineage>
</organism>
<dbReference type="Gene3D" id="3.20.20.150">
    <property type="entry name" value="Divalent-metal-dependent TIM barrel enzymes"/>
    <property type="match status" value="1"/>
</dbReference>
<proteinExistence type="predicted"/>
<evidence type="ECO:0000313" key="4">
    <source>
        <dbReference type="Proteomes" id="UP000184184"/>
    </source>
</evidence>
<dbReference type="InterPro" id="IPR036237">
    <property type="entry name" value="Xyl_isomerase-like_sf"/>
</dbReference>
<dbReference type="AlphaFoldDB" id="A0A1M7JU77"/>
<evidence type="ECO:0000313" key="3">
    <source>
        <dbReference type="EMBL" id="SHM56576.1"/>
    </source>
</evidence>
<accession>A0A1M7JU77</accession>
<evidence type="ECO:0000259" key="2">
    <source>
        <dbReference type="Pfam" id="PF01261"/>
    </source>
</evidence>
<dbReference type="STRING" id="1027249.SAMN05216179_0474"/>
<keyword evidence="1 3" id="KW-0413">Isomerase</keyword>